<keyword evidence="1" id="KW-0732">Signal</keyword>
<feature type="signal peptide" evidence="1">
    <location>
        <begin position="1"/>
        <end position="17"/>
    </location>
</feature>
<keyword evidence="4" id="KW-1185">Reference proteome</keyword>
<proteinExistence type="predicted"/>
<dbReference type="EMBL" id="ABJB010544214">
    <property type="status" value="NOT_ANNOTATED_CDS"/>
    <property type="molecule type" value="Genomic_DNA"/>
</dbReference>
<dbReference type="HOGENOM" id="CLU_2707538_0_0_1"/>
<dbReference type="EMBL" id="DS851201">
    <property type="protein sequence ID" value="EEC13462.1"/>
    <property type="molecule type" value="Genomic_DNA"/>
</dbReference>
<dbReference type="InParanoid" id="B7Q3P0"/>
<dbReference type="VEuPathDB" id="VectorBase:ISCW020222"/>
<dbReference type="VEuPathDB" id="VectorBase:ISCI020222"/>
<accession>B7Q3P0</accession>
<feature type="chain" id="PRO_5014568233" description="Secreted protein" evidence="1">
    <location>
        <begin position="18"/>
        <end position="73"/>
    </location>
</feature>
<gene>
    <name evidence="2" type="ORF">IscW_ISCW020222</name>
</gene>
<protein>
    <recommendedName>
        <fullName evidence="5">Secreted protein</fullName>
    </recommendedName>
</protein>
<evidence type="ECO:0000313" key="3">
    <source>
        <dbReference type="EnsemblMetazoa" id="ISCW020222-PA"/>
    </source>
</evidence>
<dbReference type="Proteomes" id="UP000001555">
    <property type="component" value="Unassembled WGS sequence"/>
</dbReference>
<name>B7Q3P0_IXOSC</name>
<dbReference type="EnsemblMetazoa" id="ISCW020222-RA">
    <property type="protein sequence ID" value="ISCW020222-PA"/>
    <property type="gene ID" value="ISCW020222"/>
</dbReference>
<evidence type="ECO:0000313" key="2">
    <source>
        <dbReference type="EMBL" id="EEC13462.1"/>
    </source>
</evidence>
<reference evidence="3" key="2">
    <citation type="submission" date="2020-05" db="UniProtKB">
        <authorList>
            <consortium name="EnsemblMetazoa"/>
        </authorList>
    </citation>
    <scope>IDENTIFICATION</scope>
    <source>
        <strain evidence="3">wikel</strain>
    </source>
</reference>
<evidence type="ECO:0000256" key="1">
    <source>
        <dbReference type="SAM" id="SignalP"/>
    </source>
</evidence>
<organism>
    <name type="scientific">Ixodes scapularis</name>
    <name type="common">Black-legged tick</name>
    <name type="synonym">Deer tick</name>
    <dbReference type="NCBI Taxonomy" id="6945"/>
    <lineage>
        <taxon>Eukaryota</taxon>
        <taxon>Metazoa</taxon>
        <taxon>Ecdysozoa</taxon>
        <taxon>Arthropoda</taxon>
        <taxon>Chelicerata</taxon>
        <taxon>Arachnida</taxon>
        <taxon>Acari</taxon>
        <taxon>Parasitiformes</taxon>
        <taxon>Ixodida</taxon>
        <taxon>Ixodoidea</taxon>
        <taxon>Ixodidae</taxon>
        <taxon>Ixodinae</taxon>
        <taxon>Ixodes</taxon>
    </lineage>
</organism>
<reference evidence="2 4" key="1">
    <citation type="submission" date="2008-03" db="EMBL/GenBank/DDBJ databases">
        <title>Annotation of Ixodes scapularis.</title>
        <authorList>
            <consortium name="Ixodes scapularis Genome Project Consortium"/>
            <person name="Caler E."/>
            <person name="Hannick L.I."/>
            <person name="Bidwell S."/>
            <person name="Joardar V."/>
            <person name="Thiagarajan M."/>
            <person name="Amedeo P."/>
            <person name="Galinsky K.J."/>
            <person name="Schobel S."/>
            <person name="Inman J."/>
            <person name="Hostetler J."/>
            <person name="Miller J."/>
            <person name="Hammond M."/>
            <person name="Megy K."/>
            <person name="Lawson D."/>
            <person name="Kodira C."/>
            <person name="Sutton G."/>
            <person name="Meyer J."/>
            <person name="Hill C.A."/>
            <person name="Birren B."/>
            <person name="Nene V."/>
            <person name="Collins F."/>
            <person name="Alarcon-Chaidez F."/>
            <person name="Wikel S."/>
            <person name="Strausberg R."/>
        </authorList>
    </citation>
    <scope>NUCLEOTIDE SEQUENCE [LARGE SCALE GENOMIC DNA]</scope>
    <source>
        <strain evidence="4">Wikel</strain>
        <strain evidence="2">Wikel colony</strain>
    </source>
</reference>
<dbReference type="PaxDb" id="6945-B7Q3P0"/>
<sequence>MRFILYIITLFVRRAAHEKPSDTEPLHFSVLKSSRTCIVLREGNHTTSKLFLWINLGNILPVPRRLTNGALLP</sequence>
<evidence type="ECO:0000313" key="4">
    <source>
        <dbReference type="Proteomes" id="UP000001555"/>
    </source>
</evidence>
<dbReference type="AlphaFoldDB" id="B7Q3P0"/>
<evidence type="ECO:0008006" key="5">
    <source>
        <dbReference type="Google" id="ProtNLM"/>
    </source>
</evidence>